<dbReference type="STRING" id="1151754.M9LYR1"/>
<dbReference type="PANTHER" id="PTHR12789">
    <property type="entry name" value="DENSITY-REGULATED PROTEIN HOMOLOG"/>
    <property type="match status" value="1"/>
</dbReference>
<dbReference type="PROSITE" id="PS50296">
    <property type="entry name" value="SUI1"/>
    <property type="match status" value="1"/>
</dbReference>
<dbReference type="EMBL" id="DF196785">
    <property type="protein sequence ID" value="GAC75979.1"/>
    <property type="molecule type" value="Genomic_DNA"/>
</dbReference>
<dbReference type="Pfam" id="PF01253">
    <property type="entry name" value="SUI1"/>
    <property type="match status" value="1"/>
</dbReference>
<keyword evidence="7" id="KW-0396">Initiation factor</keyword>
<organism evidence="7 8">
    <name type="scientific">Pseudozyma antarctica (strain T-34)</name>
    <name type="common">Yeast</name>
    <name type="synonym">Candida antarctica</name>
    <dbReference type="NCBI Taxonomy" id="1151754"/>
    <lineage>
        <taxon>Eukaryota</taxon>
        <taxon>Fungi</taxon>
        <taxon>Dikarya</taxon>
        <taxon>Basidiomycota</taxon>
        <taxon>Ustilaginomycotina</taxon>
        <taxon>Ustilaginomycetes</taxon>
        <taxon>Ustilaginales</taxon>
        <taxon>Ustilaginaceae</taxon>
        <taxon>Moesziomyces</taxon>
    </lineage>
</organism>
<dbReference type="InterPro" id="IPR048517">
    <property type="entry name" value="DENR_N"/>
</dbReference>
<gene>
    <name evidence="7" type="ORF">PANT_19c00046</name>
</gene>
<evidence type="ECO:0000256" key="1">
    <source>
        <dbReference type="ARBA" id="ARBA00007514"/>
    </source>
</evidence>
<dbReference type="GO" id="GO:0003743">
    <property type="term" value="F:translation initiation factor activity"/>
    <property type="evidence" value="ECO:0007669"/>
    <property type="project" value="UniProtKB-KW"/>
</dbReference>
<evidence type="ECO:0000256" key="5">
    <source>
        <dbReference type="SAM" id="MobiDB-lite"/>
    </source>
</evidence>
<dbReference type="Gene3D" id="3.30.780.10">
    <property type="entry name" value="SUI1-like domain"/>
    <property type="match status" value="1"/>
</dbReference>
<dbReference type="InterPro" id="IPR001950">
    <property type="entry name" value="SUI1"/>
</dbReference>
<reference evidence="8" key="1">
    <citation type="journal article" date="2013" name="Genome Announc.">
        <title>Genome sequence of the basidiomycetous yeast Pseudozyma antarctica T-34, a producer of the glycolipid biosurfactants mannosylerythritol lipids.</title>
        <authorList>
            <person name="Morita T."/>
            <person name="Koike H."/>
            <person name="Koyama Y."/>
            <person name="Hagiwara H."/>
            <person name="Ito E."/>
            <person name="Fukuoka T."/>
            <person name="Imura T."/>
            <person name="Machida M."/>
            <person name="Kitamoto D."/>
        </authorList>
    </citation>
    <scope>NUCLEOTIDE SEQUENCE [LARGE SCALE GENOMIC DNA]</scope>
    <source>
        <strain evidence="8">T-34</strain>
    </source>
</reference>
<feature type="region of interest" description="Disordered" evidence="5">
    <location>
        <begin position="249"/>
        <end position="291"/>
    </location>
</feature>
<accession>M9LYR1</accession>
<dbReference type="Proteomes" id="UP000011976">
    <property type="component" value="Unassembled WGS sequence"/>
</dbReference>
<evidence type="ECO:0000256" key="2">
    <source>
        <dbReference type="ARBA" id="ARBA00011742"/>
    </source>
</evidence>
<keyword evidence="7" id="KW-0648">Protein biosynthesis</keyword>
<comment type="subunit">
    <text evidence="2">Interacts with the 40S ribosomal subunit.</text>
</comment>
<dbReference type="Pfam" id="PF21023">
    <property type="entry name" value="DENR_N"/>
    <property type="match status" value="1"/>
</dbReference>
<dbReference type="CDD" id="cd11607">
    <property type="entry name" value="DENR_C"/>
    <property type="match status" value="1"/>
</dbReference>
<evidence type="ECO:0000256" key="4">
    <source>
        <dbReference type="SAM" id="Coils"/>
    </source>
</evidence>
<proteinExistence type="inferred from homology"/>
<feature type="region of interest" description="Disordered" evidence="5">
    <location>
        <begin position="1"/>
        <end position="46"/>
    </location>
</feature>
<name>M9LYR1_PSEA3</name>
<dbReference type="OrthoDB" id="277199at2759"/>
<sequence length="291" mass="31160">MDGCASSRAVPVTDVRSGLQPAAKGEAQPRSAADCQKAAPPPKQLTPAVCPPCTLTPIATFRRRSKMADIENEAGPSVPTGPQPREVVYCAVCTFPPEYCEFGPSPSKCRSWLQEHQPALYSQLWSEEAISSNLANLTTKQAEDLEREAAKKERKTVAKEERERAQMAASRIVLKKEARTKRKVTTSIIGLHLFSPPLPALKVVAKALSSRFATGASVSKSVQNPGIDEIVVQGDVADDVRDLILSRTKPFHELPSDAEGGPSEKNIAIEEDKKTAKKAAAGAPGAAPAED</sequence>
<evidence type="ECO:0000313" key="7">
    <source>
        <dbReference type="EMBL" id="GAC75979.1"/>
    </source>
</evidence>
<feature type="domain" description="SUI1" evidence="6">
    <location>
        <begin position="172"/>
        <end position="248"/>
    </location>
</feature>
<dbReference type="PANTHER" id="PTHR12789:SF0">
    <property type="entry name" value="DENSITY-REGULATED PROTEIN"/>
    <property type="match status" value="1"/>
</dbReference>
<evidence type="ECO:0000259" key="6">
    <source>
        <dbReference type="PROSITE" id="PS50296"/>
    </source>
</evidence>
<comment type="similarity">
    <text evidence="1">Belongs to the DENR family.</text>
</comment>
<feature type="coiled-coil region" evidence="4">
    <location>
        <begin position="135"/>
        <end position="162"/>
    </location>
</feature>
<dbReference type="SUPFAM" id="SSF55159">
    <property type="entry name" value="eIF1-like"/>
    <property type="match status" value="1"/>
</dbReference>
<dbReference type="FunFam" id="3.30.780.10:FF:000021">
    <property type="entry name" value="Density-regulated protein related to translation initiation factor 1"/>
    <property type="match status" value="1"/>
</dbReference>
<keyword evidence="4" id="KW-0175">Coiled coil</keyword>
<dbReference type="GO" id="GO:0001731">
    <property type="term" value="P:formation of translation preinitiation complex"/>
    <property type="evidence" value="ECO:0007669"/>
    <property type="project" value="TreeGrafter"/>
</dbReference>
<dbReference type="GO" id="GO:0002188">
    <property type="term" value="P:translation reinitiation"/>
    <property type="evidence" value="ECO:0007669"/>
    <property type="project" value="TreeGrafter"/>
</dbReference>
<dbReference type="InterPro" id="IPR046447">
    <property type="entry name" value="DENR_C"/>
</dbReference>
<feature type="compositionally biased region" description="Low complexity" evidence="5">
    <location>
        <begin position="278"/>
        <end position="291"/>
    </location>
</feature>
<dbReference type="GO" id="GO:0003729">
    <property type="term" value="F:mRNA binding"/>
    <property type="evidence" value="ECO:0007669"/>
    <property type="project" value="TreeGrafter"/>
</dbReference>
<dbReference type="AlphaFoldDB" id="M9LYR1"/>
<evidence type="ECO:0000313" key="8">
    <source>
        <dbReference type="Proteomes" id="UP000011976"/>
    </source>
</evidence>
<dbReference type="InterPro" id="IPR050318">
    <property type="entry name" value="DENR/SUI1_TIF"/>
</dbReference>
<dbReference type="InterPro" id="IPR036877">
    <property type="entry name" value="SUI1_dom_sf"/>
</dbReference>
<evidence type="ECO:0000256" key="3">
    <source>
        <dbReference type="ARBA" id="ARBA00020058"/>
    </source>
</evidence>
<protein>
    <recommendedName>
        <fullName evidence="3">Translation machinery-associated protein 22</fullName>
    </recommendedName>
</protein>